<keyword evidence="1" id="KW-0732">Signal</keyword>
<proteinExistence type="predicted"/>
<gene>
    <name evidence="2" type="ORF">E2C01_000003</name>
</gene>
<reference evidence="2 3" key="1">
    <citation type="submission" date="2019-05" db="EMBL/GenBank/DDBJ databases">
        <title>Another draft genome of Portunus trituberculatus and its Hox gene families provides insights of decapod evolution.</title>
        <authorList>
            <person name="Jeong J.-H."/>
            <person name="Song I."/>
            <person name="Kim S."/>
            <person name="Choi T."/>
            <person name="Kim D."/>
            <person name="Ryu S."/>
            <person name="Kim W."/>
        </authorList>
    </citation>
    <scope>NUCLEOTIDE SEQUENCE [LARGE SCALE GENOMIC DNA]</scope>
    <source>
        <tissue evidence="2">Muscle</tissue>
    </source>
</reference>
<accession>A0A5B7CDZ3</accession>
<dbReference type="Proteomes" id="UP000324222">
    <property type="component" value="Unassembled WGS sequence"/>
</dbReference>
<name>A0A5B7CDZ3_PORTR</name>
<sequence length="213" mass="23361">MVVVAAMSIVVVSVSTTASLKIIRDEISMAFDSKLNTTVNSSAGLCESRWLEIRLLLCSESTTFKLFSQNHEDSFLGKVLATQALVSSNHICVWCSRRWHDLLHIGITSKILPAPPSTTADHPGLQKRTAFLMVTNNEYKASYPKSGDCIINSSMPGIFNPEQILASLHTQVGESNNVVGDVLDPLREHCRILTMNHPSADAIDATHLKCLRS</sequence>
<keyword evidence="3" id="KW-1185">Reference proteome</keyword>
<evidence type="ECO:0000313" key="3">
    <source>
        <dbReference type="Proteomes" id="UP000324222"/>
    </source>
</evidence>
<comment type="caution">
    <text evidence="2">The sequence shown here is derived from an EMBL/GenBank/DDBJ whole genome shotgun (WGS) entry which is preliminary data.</text>
</comment>
<feature type="chain" id="PRO_5022803189" evidence="1">
    <location>
        <begin position="20"/>
        <end position="213"/>
    </location>
</feature>
<dbReference type="EMBL" id="VSRR010000001">
    <property type="protein sequence ID" value="MPC07440.1"/>
    <property type="molecule type" value="Genomic_DNA"/>
</dbReference>
<organism evidence="2 3">
    <name type="scientific">Portunus trituberculatus</name>
    <name type="common">Swimming crab</name>
    <name type="synonym">Neptunus trituberculatus</name>
    <dbReference type="NCBI Taxonomy" id="210409"/>
    <lineage>
        <taxon>Eukaryota</taxon>
        <taxon>Metazoa</taxon>
        <taxon>Ecdysozoa</taxon>
        <taxon>Arthropoda</taxon>
        <taxon>Crustacea</taxon>
        <taxon>Multicrustacea</taxon>
        <taxon>Malacostraca</taxon>
        <taxon>Eumalacostraca</taxon>
        <taxon>Eucarida</taxon>
        <taxon>Decapoda</taxon>
        <taxon>Pleocyemata</taxon>
        <taxon>Brachyura</taxon>
        <taxon>Eubrachyura</taxon>
        <taxon>Portunoidea</taxon>
        <taxon>Portunidae</taxon>
        <taxon>Portuninae</taxon>
        <taxon>Portunus</taxon>
    </lineage>
</organism>
<protein>
    <submittedName>
        <fullName evidence="2">Uncharacterized protein</fullName>
    </submittedName>
</protein>
<evidence type="ECO:0000256" key="1">
    <source>
        <dbReference type="SAM" id="SignalP"/>
    </source>
</evidence>
<feature type="signal peptide" evidence="1">
    <location>
        <begin position="1"/>
        <end position="19"/>
    </location>
</feature>
<dbReference type="AlphaFoldDB" id="A0A5B7CDZ3"/>
<evidence type="ECO:0000313" key="2">
    <source>
        <dbReference type="EMBL" id="MPC07440.1"/>
    </source>
</evidence>